<dbReference type="EMBL" id="RJMB01000012">
    <property type="protein sequence ID" value="RNL84258.1"/>
    <property type="molecule type" value="Genomic_DNA"/>
</dbReference>
<name>A0A3N0E8U8_9ACTN</name>
<dbReference type="Gene3D" id="3.40.50.150">
    <property type="entry name" value="Vaccinia Virus protein VP39"/>
    <property type="match status" value="1"/>
</dbReference>
<dbReference type="OrthoDB" id="3216820at2"/>
<gene>
    <name evidence="2" type="ORF">EFW17_12980</name>
</gene>
<dbReference type="InterPro" id="IPR029063">
    <property type="entry name" value="SAM-dependent_MTases_sf"/>
</dbReference>
<evidence type="ECO:0000256" key="1">
    <source>
        <dbReference type="SAM" id="MobiDB-lite"/>
    </source>
</evidence>
<dbReference type="InterPro" id="IPR006764">
    <property type="entry name" value="SAM_dep_MeTrfase_SAV2177_type"/>
</dbReference>
<dbReference type="Proteomes" id="UP000269198">
    <property type="component" value="Unassembled WGS sequence"/>
</dbReference>
<feature type="region of interest" description="Disordered" evidence="1">
    <location>
        <begin position="1"/>
        <end position="23"/>
    </location>
</feature>
<dbReference type="SUPFAM" id="SSF53335">
    <property type="entry name" value="S-adenosyl-L-methionine-dependent methyltransferases"/>
    <property type="match status" value="1"/>
</dbReference>
<protein>
    <recommendedName>
        <fullName evidence="4">SAM-dependent methyltransferase</fullName>
    </recommendedName>
</protein>
<evidence type="ECO:0000313" key="3">
    <source>
        <dbReference type="Proteomes" id="UP000269198"/>
    </source>
</evidence>
<proteinExistence type="predicted"/>
<sequence length="286" mass="31494">MRQATGTETDPPTDIPTDRPTPARAYGLYLGSKDNYEVDRQIVTGAVEAYPECVDIARQNRLFLYRAVRYLARDEGLDQFLDLGSGLPTENNVHEVAQRFRPDARVVYVDNDPIVRVHGCALLANDASTAFVQADITDPEAVLNAPRTRELLDLSRPVGVLMFSIPHCIPDDTAARRAVRGCLDHTPSGSFLALSHVTTDDPAVAAEGNAMARELGVPWKTRTPAEIDPWLRDLNPVDPGLGDINGWRPDPDQPALAEPHPLVAPYVGASRERQRIYEYGGVLRKP</sequence>
<keyword evidence="3" id="KW-1185">Reference proteome</keyword>
<feature type="compositionally biased region" description="Low complexity" evidence="1">
    <location>
        <begin position="1"/>
        <end position="12"/>
    </location>
</feature>
<comment type="caution">
    <text evidence="2">The sequence shown here is derived from an EMBL/GenBank/DDBJ whole genome shotgun (WGS) entry which is preliminary data.</text>
</comment>
<reference evidence="2 3" key="1">
    <citation type="submission" date="2018-11" db="EMBL/GenBank/DDBJ databases">
        <title>The genome draft of YIM 96095.</title>
        <authorList>
            <person name="Tang S.-K."/>
            <person name="Chunyu W.-X."/>
            <person name="Feng Y.-Z."/>
        </authorList>
    </citation>
    <scope>NUCLEOTIDE SEQUENCE [LARGE SCALE GENOMIC DNA]</scope>
    <source>
        <strain evidence="2 3">YIM 96095</strain>
    </source>
</reference>
<accession>A0A3N0E8U8</accession>
<organism evidence="2 3">
    <name type="scientific">Halostreptopolyspora alba</name>
    <dbReference type="NCBI Taxonomy" id="2487137"/>
    <lineage>
        <taxon>Bacteria</taxon>
        <taxon>Bacillati</taxon>
        <taxon>Actinomycetota</taxon>
        <taxon>Actinomycetes</taxon>
        <taxon>Streptosporangiales</taxon>
        <taxon>Nocardiopsidaceae</taxon>
        <taxon>Halostreptopolyspora</taxon>
    </lineage>
</organism>
<evidence type="ECO:0008006" key="4">
    <source>
        <dbReference type="Google" id="ProtNLM"/>
    </source>
</evidence>
<dbReference type="PIRSF" id="PIRSF017393">
    <property type="entry name" value="MTase_SAV2177"/>
    <property type="match status" value="1"/>
</dbReference>
<dbReference type="AlphaFoldDB" id="A0A3N0E8U8"/>
<evidence type="ECO:0000313" key="2">
    <source>
        <dbReference type="EMBL" id="RNL84258.1"/>
    </source>
</evidence>
<dbReference type="Pfam" id="PF04672">
    <property type="entry name" value="Methyltransf_19"/>
    <property type="match status" value="1"/>
</dbReference>